<keyword evidence="2" id="KW-0479">Metal-binding</keyword>
<dbReference type="PANTHER" id="PTHR11644">
    <property type="entry name" value="CYTIDINE DEAMINASE"/>
    <property type="match status" value="1"/>
</dbReference>
<protein>
    <submittedName>
        <fullName evidence="6">Cytidine deaminase</fullName>
        <ecNumber evidence="6">3.5.4.5</ecNumber>
    </submittedName>
</protein>
<evidence type="ECO:0000256" key="4">
    <source>
        <dbReference type="ARBA" id="ARBA00022833"/>
    </source>
</evidence>
<dbReference type="GO" id="GO:0055086">
    <property type="term" value="P:nucleobase-containing small molecule metabolic process"/>
    <property type="evidence" value="ECO:0007669"/>
    <property type="project" value="UniProtKB-ARBA"/>
</dbReference>
<dbReference type="NCBIfam" id="NF004064">
    <property type="entry name" value="PRK05578.1"/>
    <property type="match status" value="1"/>
</dbReference>
<feature type="domain" description="CMP/dCMP-type deaminase" evidence="5">
    <location>
        <begin position="42"/>
        <end position="183"/>
    </location>
</feature>
<dbReference type="Pfam" id="PF00383">
    <property type="entry name" value="dCMP_cyt_deam_1"/>
    <property type="match status" value="1"/>
</dbReference>
<organism evidence="6 7">
    <name type="scientific">Nisaea acidiphila</name>
    <dbReference type="NCBI Taxonomy" id="1862145"/>
    <lineage>
        <taxon>Bacteria</taxon>
        <taxon>Pseudomonadati</taxon>
        <taxon>Pseudomonadota</taxon>
        <taxon>Alphaproteobacteria</taxon>
        <taxon>Rhodospirillales</taxon>
        <taxon>Thalassobaculaceae</taxon>
        <taxon>Nisaea</taxon>
    </lineage>
</organism>
<evidence type="ECO:0000313" key="6">
    <source>
        <dbReference type="EMBL" id="UUX50856.1"/>
    </source>
</evidence>
<dbReference type="GO" id="GO:0004126">
    <property type="term" value="F:cytidine deaminase activity"/>
    <property type="evidence" value="ECO:0007669"/>
    <property type="project" value="UniProtKB-EC"/>
</dbReference>
<dbReference type="InterPro" id="IPR050202">
    <property type="entry name" value="Cyt/Deoxycyt_deaminase"/>
</dbReference>
<dbReference type="Gene3D" id="3.40.140.10">
    <property type="entry name" value="Cytidine Deaminase, domain 2"/>
    <property type="match status" value="1"/>
</dbReference>
<dbReference type="KEGG" id="naci:NUH88_03940"/>
<dbReference type="Proteomes" id="UP001060336">
    <property type="component" value="Chromosome"/>
</dbReference>
<sequence length="183" mass="19605">MAEIEIVLPAVEAADRDLKTETGTFRLAGLHIPEKRVKADPAVLRDLVKAARHAARGAHAPYSNFHVGAAVIMADDPEGRVITGANVENASYGAAVCGERNALHAAAAKGFRKIRFLALSTADSLDGPLQDRSPCGICRQVMREFIDRDESGGAALILVDTGDPDFTADILDIDRLLPYGFRL</sequence>
<evidence type="ECO:0000256" key="2">
    <source>
        <dbReference type="ARBA" id="ARBA00022723"/>
    </source>
</evidence>
<dbReference type="AlphaFoldDB" id="A0A9J7AU21"/>
<dbReference type="PROSITE" id="PS51747">
    <property type="entry name" value="CYT_DCMP_DEAMINASES_2"/>
    <property type="match status" value="1"/>
</dbReference>
<dbReference type="PROSITE" id="PS00903">
    <property type="entry name" value="CYT_DCMP_DEAMINASES_1"/>
    <property type="match status" value="1"/>
</dbReference>
<dbReference type="InterPro" id="IPR002125">
    <property type="entry name" value="CMP_dCMP_dom"/>
</dbReference>
<dbReference type="GO" id="GO:0005829">
    <property type="term" value="C:cytosol"/>
    <property type="evidence" value="ECO:0007669"/>
    <property type="project" value="TreeGrafter"/>
</dbReference>
<proteinExistence type="inferred from homology"/>
<gene>
    <name evidence="6" type="ORF">NUH88_03940</name>
</gene>
<keyword evidence="4" id="KW-0862">Zinc</keyword>
<dbReference type="SUPFAM" id="SSF53927">
    <property type="entry name" value="Cytidine deaminase-like"/>
    <property type="match status" value="1"/>
</dbReference>
<dbReference type="CDD" id="cd01283">
    <property type="entry name" value="cytidine_deaminase"/>
    <property type="match status" value="1"/>
</dbReference>
<dbReference type="PANTHER" id="PTHR11644:SF2">
    <property type="entry name" value="CYTIDINE DEAMINASE"/>
    <property type="match status" value="1"/>
</dbReference>
<dbReference type="GO" id="GO:0008270">
    <property type="term" value="F:zinc ion binding"/>
    <property type="evidence" value="ECO:0007669"/>
    <property type="project" value="InterPro"/>
</dbReference>
<dbReference type="GO" id="GO:0072527">
    <property type="term" value="P:pyrimidine-containing compound metabolic process"/>
    <property type="evidence" value="ECO:0007669"/>
    <property type="project" value="UniProtKB-ARBA"/>
</dbReference>
<name>A0A9J7AU21_9PROT</name>
<evidence type="ECO:0000259" key="5">
    <source>
        <dbReference type="PROSITE" id="PS51747"/>
    </source>
</evidence>
<keyword evidence="7" id="KW-1185">Reference proteome</keyword>
<accession>A0A9J7AU21</accession>
<dbReference type="InterPro" id="IPR016192">
    <property type="entry name" value="APOBEC/CMP_deaminase_Zn-bd"/>
</dbReference>
<comment type="similarity">
    <text evidence="1">Belongs to the cytidine and deoxycytidylate deaminase family.</text>
</comment>
<dbReference type="EMBL" id="CP102480">
    <property type="protein sequence ID" value="UUX50856.1"/>
    <property type="molecule type" value="Genomic_DNA"/>
</dbReference>
<dbReference type="GO" id="GO:0042802">
    <property type="term" value="F:identical protein binding"/>
    <property type="evidence" value="ECO:0007669"/>
    <property type="project" value="UniProtKB-ARBA"/>
</dbReference>
<dbReference type="RefSeq" id="WP_257770098.1">
    <property type="nucleotide sequence ID" value="NZ_CP102480.1"/>
</dbReference>
<keyword evidence="3 6" id="KW-0378">Hydrolase</keyword>
<reference evidence="6" key="1">
    <citation type="submission" date="2022-08" db="EMBL/GenBank/DDBJ databases">
        <title>Nisaea acidiphila sp. nov., isolated from a marine algal debris and emended description of the genus Nisaea Urios et al. 2008.</title>
        <authorList>
            <person name="Kwon K."/>
        </authorList>
    </citation>
    <scope>NUCLEOTIDE SEQUENCE</scope>
    <source>
        <strain evidence="6">MEBiC11861</strain>
    </source>
</reference>
<evidence type="ECO:0000256" key="1">
    <source>
        <dbReference type="ARBA" id="ARBA00006576"/>
    </source>
</evidence>
<evidence type="ECO:0000313" key="7">
    <source>
        <dbReference type="Proteomes" id="UP001060336"/>
    </source>
</evidence>
<dbReference type="InterPro" id="IPR016193">
    <property type="entry name" value="Cytidine_deaminase-like"/>
</dbReference>
<evidence type="ECO:0000256" key="3">
    <source>
        <dbReference type="ARBA" id="ARBA00022801"/>
    </source>
</evidence>
<dbReference type="EC" id="3.5.4.5" evidence="6"/>